<evidence type="ECO:0000256" key="2">
    <source>
        <dbReference type="ARBA" id="ARBA00022692"/>
    </source>
</evidence>
<protein>
    <submittedName>
        <fullName evidence="7">Phosphate permease</fullName>
    </submittedName>
</protein>
<evidence type="ECO:0000256" key="5">
    <source>
        <dbReference type="SAM" id="MobiDB-lite"/>
    </source>
</evidence>
<feature type="transmembrane region" description="Helical" evidence="6">
    <location>
        <begin position="480"/>
        <end position="503"/>
    </location>
</feature>
<evidence type="ECO:0000256" key="3">
    <source>
        <dbReference type="ARBA" id="ARBA00022989"/>
    </source>
</evidence>
<dbReference type="GO" id="GO:0022857">
    <property type="term" value="F:transmembrane transporter activity"/>
    <property type="evidence" value="ECO:0007669"/>
    <property type="project" value="InterPro"/>
</dbReference>
<dbReference type="EMBL" id="DS499597">
    <property type="protein sequence ID" value="EDP50980.1"/>
    <property type="molecule type" value="Genomic_DNA"/>
</dbReference>
<comment type="subcellular location">
    <subcellularLocation>
        <location evidence="1">Membrane</location>
        <topology evidence="1">Multi-pass membrane protein</topology>
    </subcellularLocation>
</comment>
<dbReference type="Pfam" id="PF00083">
    <property type="entry name" value="Sugar_tr"/>
    <property type="match status" value="1"/>
</dbReference>
<dbReference type="PANTHER" id="PTHR24064">
    <property type="entry name" value="SOLUTE CARRIER FAMILY 22 MEMBER"/>
    <property type="match status" value="1"/>
</dbReference>
<dbReference type="VEuPathDB" id="FungiDB:AFUB_049820"/>
<organism evidence="7 8">
    <name type="scientific">Aspergillus fumigatus (strain CBS 144.89 / FGSC A1163 / CEA10)</name>
    <name type="common">Neosartorya fumigata</name>
    <dbReference type="NCBI Taxonomy" id="451804"/>
    <lineage>
        <taxon>Eukaryota</taxon>
        <taxon>Fungi</taxon>
        <taxon>Dikarya</taxon>
        <taxon>Ascomycota</taxon>
        <taxon>Pezizomycotina</taxon>
        <taxon>Eurotiomycetes</taxon>
        <taxon>Eurotiomycetidae</taxon>
        <taxon>Eurotiales</taxon>
        <taxon>Aspergillaceae</taxon>
        <taxon>Aspergillus</taxon>
        <taxon>Aspergillus subgen. Fumigati</taxon>
    </lineage>
</organism>
<dbReference type="OrthoDB" id="433512at2759"/>
<dbReference type="AlphaFoldDB" id="B0Y1M4"/>
<feature type="transmembrane region" description="Helical" evidence="6">
    <location>
        <begin position="395"/>
        <end position="414"/>
    </location>
</feature>
<sequence length="556" mass="62534">MRHPRLAALGLRIYPWKDYQDFRHQTSRKRTTAGMDVDRHRSRHRLFQLMHMLYVTAPIRQGSSTDFADLLCQHGSTHNKYCLLEPFELDRVKCSPTRLRGGSEYSHFRRCTAWPDRLWLRCGCLGTKQGVRHGVGYSDLPHSGTRIIVFWGREFHVCYLPFLVLAWTARDWFGRGLSCRQLSVQKTCVRSLDTIWRLLVGLGAVPAFIALWFRLTIIESPRYTAEVTKDSLQAVNDVSQFYQRVSIDSASVNSVEPPSPESGSFRLSATQSVDHQPDRPASAAPFAEQDAASPLAILNDFKHFFGQKDNFRKLAATSLCWFCLDLPFYGLGLISPRITRIIWFGSKLPRTSLYQLLFQTAYQSTVVVSSGAVVGNLLSILTIDKLGRRNIQLNGFFWLFLLNVVIGASFQHLVNHDDSSALGPNTTTYMLPAELFPTRFRCTCHGIAAAFGKLGSVLAQCFLAYVDFGNGADYTNVPDWLGYALLCLSFFMLMGLLITYFFIPDVRDKDGRTKSLEELTDGMMPGDEFSRAVANGHPVRGASPEMTQVDGDSASV</sequence>
<evidence type="ECO:0000256" key="1">
    <source>
        <dbReference type="ARBA" id="ARBA00004141"/>
    </source>
</evidence>
<keyword evidence="3 6" id="KW-1133">Transmembrane helix</keyword>
<keyword evidence="8" id="KW-1185">Reference proteome</keyword>
<feature type="transmembrane region" description="Helical" evidence="6">
    <location>
        <begin position="314"/>
        <end position="334"/>
    </location>
</feature>
<dbReference type="HOGENOM" id="CLU_489984_0_0_1"/>
<dbReference type="Gene3D" id="1.20.1250.20">
    <property type="entry name" value="MFS general substrate transporter like domains"/>
    <property type="match status" value="2"/>
</dbReference>
<dbReference type="InterPro" id="IPR036259">
    <property type="entry name" value="MFS_trans_sf"/>
</dbReference>
<dbReference type="InterPro" id="IPR005828">
    <property type="entry name" value="MFS_sugar_transport-like"/>
</dbReference>
<dbReference type="PhylomeDB" id="B0Y1M4"/>
<keyword evidence="2 6" id="KW-0812">Transmembrane</keyword>
<dbReference type="GO" id="GO:0016020">
    <property type="term" value="C:membrane"/>
    <property type="evidence" value="ECO:0007669"/>
    <property type="project" value="UniProtKB-SubCell"/>
</dbReference>
<feature type="transmembrane region" description="Helical" evidence="6">
    <location>
        <begin position="361"/>
        <end position="383"/>
    </location>
</feature>
<feature type="region of interest" description="Disordered" evidence="5">
    <location>
        <begin position="252"/>
        <end position="283"/>
    </location>
</feature>
<feature type="compositionally biased region" description="Low complexity" evidence="5">
    <location>
        <begin position="252"/>
        <end position="264"/>
    </location>
</feature>
<gene>
    <name evidence="7" type="ORF">AFUB_049820</name>
</gene>
<feature type="compositionally biased region" description="Polar residues" evidence="5">
    <location>
        <begin position="265"/>
        <end position="274"/>
    </location>
</feature>
<feature type="transmembrane region" description="Helical" evidence="6">
    <location>
        <begin position="195"/>
        <end position="213"/>
    </location>
</feature>
<keyword evidence="4 6" id="KW-0472">Membrane</keyword>
<accession>B0Y1M4</accession>
<evidence type="ECO:0000313" key="7">
    <source>
        <dbReference type="EMBL" id="EDP50980.1"/>
    </source>
</evidence>
<evidence type="ECO:0000256" key="6">
    <source>
        <dbReference type="SAM" id="Phobius"/>
    </source>
</evidence>
<dbReference type="Proteomes" id="UP000001699">
    <property type="component" value="Unassembled WGS sequence"/>
</dbReference>
<evidence type="ECO:0000256" key="4">
    <source>
        <dbReference type="ARBA" id="ARBA00023136"/>
    </source>
</evidence>
<dbReference type="SUPFAM" id="SSF103473">
    <property type="entry name" value="MFS general substrate transporter"/>
    <property type="match status" value="1"/>
</dbReference>
<evidence type="ECO:0000313" key="8">
    <source>
        <dbReference type="Proteomes" id="UP000001699"/>
    </source>
</evidence>
<reference evidence="7 8" key="1">
    <citation type="journal article" date="2008" name="PLoS Genet.">
        <title>Genomic islands in the pathogenic filamentous fungus Aspergillus fumigatus.</title>
        <authorList>
            <person name="Fedorova N.D."/>
            <person name="Khaldi N."/>
            <person name="Joardar V.S."/>
            <person name="Maiti R."/>
            <person name="Amedeo P."/>
            <person name="Anderson M.J."/>
            <person name="Crabtree J."/>
            <person name="Silva J.C."/>
            <person name="Badger J.H."/>
            <person name="Albarraq A."/>
            <person name="Angiuoli S."/>
            <person name="Bussey H."/>
            <person name="Bowyer P."/>
            <person name="Cotty P.J."/>
            <person name="Dyer P.S."/>
            <person name="Egan A."/>
            <person name="Galens K."/>
            <person name="Fraser-Liggett C.M."/>
            <person name="Haas B.J."/>
            <person name="Inman J.M."/>
            <person name="Kent R."/>
            <person name="Lemieux S."/>
            <person name="Malavazi I."/>
            <person name="Orvis J."/>
            <person name="Roemer T."/>
            <person name="Ronning C.M."/>
            <person name="Sundaram J.P."/>
            <person name="Sutton G."/>
            <person name="Turner G."/>
            <person name="Venter J.C."/>
            <person name="White O.R."/>
            <person name="Whitty B.R."/>
            <person name="Youngman P."/>
            <person name="Wolfe K.H."/>
            <person name="Goldman G.H."/>
            <person name="Wortman J.R."/>
            <person name="Jiang B."/>
            <person name="Denning D.W."/>
            <person name="Nierman W.C."/>
        </authorList>
    </citation>
    <scope>NUCLEOTIDE SEQUENCE [LARGE SCALE GENOMIC DNA]</scope>
    <source>
        <strain evidence="8">CBS 144.89 / FGSC A1163 / CEA10</strain>
    </source>
</reference>
<proteinExistence type="predicted"/>
<name>B0Y1M4_ASPFC</name>